<keyword evidence="2" id="KW-1185">Reference proteome</keyword>
<gene>
    <name evidence="1" type="ORF">HPB50_006072</name>
</gene>
<evidence type="ECO:0000313" key="2">
    <source>
        <dbReference type="Proteomes" id="UP000821845"/>
    </source>
</evidence>
<organism evidence="1 2">
    <name type="scientific">Hyalomma asiaticum</name>
    <name type="common">Tick</name>
    <dbReference type="NCBI Taxonomy" id="266040"/>
    <lineage>
        <taxon>Eukaryota</taxon>
        <taxon>Metazoa</taxon>
        <taxon>Ecdysozoa</taxon>
        <taxon>Arthropoda</taxon>
        <taxon>Chelicerata</taxon>
        <taxon>Arachnida</taxon>
        <taxon>Acari</taxon>
        <taxon>Parasitiformes</taxon>
        <taxon>Ixodida</taxon>
        <taxon>Ixodoidea</taxon>
        <taxon>Ixodidae</taxon>
        <taxon>Hyalomminae</taxon>
        <taxon>Hyalomma</taxon>
    </lineage>
</organism>
<comment type="caution">
    <text evidence="1">The sequence shown here is derived from an EMBL/GenBank/DDBJ whole genome shotgun (WGS) entry which is preliminary data.</text>
</comment>
<proteinExistence type="predicted"/>
<dbReference type="Proteomes" id="UP000821845">
    <property type="component" value="Chromosome 2"/>
</dbReference>
<dbReference type="EMBL" id="CM023482">
    <property type="protein sequence ID" value="KAH6937980.1"/>
    <property type="molecule type" value="Genomic_DNA"/>
</dbReference>
<evidence type="ECO:0000313" key="1">
    <source>
        <dbReference type="EMBL" id="KAH6937980.1"/>
    </source>
</evidence>
<name>A0ACB7STQ0_HYAAI</name>
<sequence length="1001" mass="109320">MLYLANDVLQNGKRKGVQQFIESFGDVLPEQTPLFRDERIAKQVDRVFSIWAERSVFSSEFTKSLKEILHESKHSSSHHRSSSKHESSSEESGKPKNPEVERIILEFKPAAEGMMRSEDGPVNEDCDMDEEFLSTGADVPFAEFVAIGNDVPTCEPQSIAEIVAEVVGDDAAEMVADEARKDGSEYEGLRPPTTFTEALADLEALQSFFHTKDNENADKALQCVQKELFLSKGETHQQKITMFYRSHGQQFQKDFDEATRCLEEYIKALEKEVLERTELIGMLEDAKVYYDSQNGEARIVASAYKNFGNRVKGLKKKLEAKIKTLPSPVPSPTPDAPSPTNSDDGLQLPAIQETAEYSAPDAEAPLTDNGAVIDSPCSAPSPGSAPSPEGSPVGLSPVVPGTADSGTTSNATGNAAALSSFMSQSPTVLSSWLDAFNQEFQENRAAAPTALNTSAIAASIPAQSTLESRLSNLMQSMGHIPGGLFSSTSSASNTPKRADSPPYSTAVFRPVAAVSDVHSGNTPLKDENSGQGTPVLDENTARKVASLMDSDMRVLAAKPTTPQDSPDARLNTPFGSRIPSLASPKAWVHVSPKAGSSNAAATQSAPALAPPPIPPALQAYLEPIKTVTGAASRSIAAAPKGRSETPPSPSADYLIPVAENFDVTDMELDDDGSGDDEHAESLHHKKPSNLITLVQPQVSPVAETASPGSICSEKNEDDTPQLDTPAQPAVVTPTLKLTPSLASQDDMRHMRNPSPDLEKEDLDFPVQEVPSEPRRCESTDFAAKESSKFSLRDSLDFDARKSAEFRLLETSDYTTRERSEFRVRESSASSEFRVHESPPSDYRRSELPSSEFRIRDSSSEFRIRDSPSSSEFQVHDSFASEFHATPAKIETVQMRSSLDRSPPLGPVEDRGTWERADYYSPRAAHHQPQQQQQQAMSNGGNRMRGRSSSYYGYEMRGRPVDRYHEGYGAYESEWHGGRPPSPRYRHYGGQARGAPYFQPRY</sequence>
<protein>
    <submittedName>
        <fullName evidence="1">Uncharacterized protein</fullName>
    </submittedName>
</protein>
<accession>A0ACB7STQ0</accession>
<reference evidence="1" key="1">
    <citation type="submission" date="2020-05" db="EMBL/GenBank/DDBJ databases">
        <title>Large-scale comparative analyses of tick genomes elucidate their genetic diversity and vector capacities.</title>
        <authorList>
            <person name="Jia N."/>
            <person name="Wang J."/>
            <person name="Shi W."/>
            <person name="Du L."/>
            <person name="Sun Y."/>
            <person name="Zhan W."/>
            <person name="Jiang J."/>
            <person name="Wang Q."/>
            <person name="Zhang B."/>
            <person name="Ji P."/>
            <person name="Sakyi L.B."/>
            <person name="Cui X."/>
            <person name="Yuan T."/>
            <person name="Jiang B."/>
            <person name="Yang W."/>
            <person name="Lam T.T.-Y."/>
            <person name="Chang Q."/>
            <person name="Ding S."/>
            <person name="Wang X."/>
            <person name="Zhu J."/>
            <person name="Ruan X."/>
            <person name="Zhao L."/>
            <person name="Wei J."/>
            <person name="Que T."/>
            <person name="Du C."/>
            <person name="Cheng J."/>
            <person name="Dai P."/>
            <person name="Han X."/>
            <person name="Huang E."/>
            <person name="Gao Y."/>
            <person name="Liu J."/>
            <person name="Shao H."/>
            <person name="Ye R."/>
            <person name="Li L."/>
            <person name="Wei W."/>
            <person name="Wang X."/>
            <person name="Wang C."/>
            <person name="Yang T."/>
            <person name="Huo Q."/>
            <person name="Li W."/>
            <person name="Guo W."/>
            <person name="Chen H."/>
            <person name="Zhou L."/>
            <person name="Ni X."/>
            <person name="Tian J."/>
            <person name="Zhou Y."/>
            <person name="Sheng Y."/>
            <person name="Liu T."/>
            <person name="Pan Y."/>
            <person name="Xia L."/>
            <person name="Li J."/>
            <person name="Zhao F."/>
            <person name="Cao W."/>
        </authorList>
    </citation>
    <scope>NUCLEOTIDE SEQUENCE</scope>
    <source>
        <strain evidence="1">Hyas-2018</strain>
    </source>
</reference>